<dbReference type="Gene3D" id="3.30.559.30">
    <property type="entry name" value="Nonribosomal peptide synthetase, condensation domain"/>
    <property type="match status" value="1"/>
</dbReference>
<comment type="caution">
    <text evidence="4">The sequence shown here is derived from an EMBL/GenBank/DDBJ whole genome shotgun (WGS) entry which is preliminary data.</text>
</comment>
<keyword evidence="2" id="KW-0472">Membrane</keyword>
<dbReference type="SUPFAM" id="SSF56801">
    <property type="entry name" value="Acetyl-CoA synthetase-like"/>
    <property type="match status" value="1"/>
</dbReference>
<proteinExistence type="predicted"/>
<feature type="domain" description="Carrier" evidence="3">
    <location>
        <begin position="735"/>
        <end position="812"/>
    </location>
</feature>
<evidence type="ECO:0000259" key="3">
    <source>
        <dbReference type="PROSITE" id="PS50075"/>
    </source>
</evidence>
<sequence length="1300" mass="145963">MIMHELDKYADVIPRAWKGVGRAAVIHSSSVYWAASCYGQVDICLAFYGTLILPAAPPTGSKRCSMDATEVPYRLMRDAMTSGRFDTVIAGLVPTLMDAMPSPETDWWTRGGTIREKKLLVFTWGEACPQSVVDKWARATIIELLVATEYWLSLYCVRSTSTRGDPAPVQYSIVSGCTVSAKRLRPGGDAGMMIMSGRMVTPGYVTGTSLLGGNEMPSKIADATEHTATFETEDVVRLVTRADNSYRLVECLGREGDLVKVGGAFARIPALEDAIGQHFGSGTKVIIVVGHEVPGGEIHVVVRVGRECRLGVPGAMAAIRGVLPGLPTRCIHIFVPGAWIPTNAVTGKVMKGELLSTVIPRPPPLRLADDALLEDAPYREQYELGGSLLPKSVARSKKALYVGVPMHVVLVSVISILASLCWNNIGLARFSLGLVAALMVYYPLLDYVAIAMQSDTSPAFGSSIDTKDCLERMALSWAEVCTSVLLWLESTIPYGEYLFKTSFAAVLAHMRWGTQIFLLIIVLMSFTWRHLLFWPTISSIEAGVYLCHNWRWNNWRPYLRNPLRLGCWYICCASSWLGKRSLRLSRIDKVVAESRLANYATVPRPAGRGRRRGGSPRKKERWYQCDVRKCCRTKDNRECWFRESHGRWEWVETDNTRWKTKCSEVADPSAAKEGLGRTGIHSTWKGSRYQFVCESCLWDKLQHVDVKPAGGDSRPPVRRPPRTANQSTEAVNKDTAASDVEGHIVSMLASLGGECPYVDEQSRGRMLAGLSSLSVVLLSSKIAQKWNIKLSPREVMAFTTLGDLTNEVRKRIDEVEAVSNTSRETTNSYSGRPPEYRINMFATHLWKRAPCDWLFEYTDSDHPMTVTDIKKALHILVDRHTVFRSYPLDPLELQDCCKEVLSLSSAAGIESAWVRRAVEACWPKVGPRKGHSGSSVPIHTKSFTSSKSESRASKSLRELVVRLKHTEAFMAPIEFHILLPRGVDKRKEAFRWFYVYVRLTHLFADGFCVAPMAKELDHAFKQVTRGEVSPVAACGFPTLHHRLSSAIRGNEAFIRLRQAMEIRRPSADNRTRTLWLSRGTTRGLAAIAKELQVPTEIVILAVVLISLGRALEWDCIPLSLMRANRDEDADQSRMFGFFAEYADLGLIPCDYNTSLFGVIAQLQGRIQENVNNTTGPRLYSTSLGDRPWTRKCFPITVNLITSLPQMDDLCVRHVSSYDRIERNGEADGRGMRPIHLYIEESRYVSTSDTDWGIRMMLDWEWFPCSWLVKYVDRDLPAVIQQLFERRAHRQWANEYFQTRE</sequence>
<evidence type="ECO:0000256" key="1">
    <source>
        <dbReference type="SAM" id="MobiDB-lite"/>
    </source>
</evidence>
<dbReference type="OrthoDB" id="413185at2759"/>
<dbReference type="PROSITE" id="PS50075">
    <property type="entry name" value="CARRIER"/>
    <property type="match status" value="1"/>
</dbReference>
<dbReference type="SUPFAM" id="SSF47336">
    <property type="entry name" value="ACP-like"/>
    <property type="match status" value="1"/>
</dbReference>
<dbReference type="EMBL" id="JABAHT010000049">
    <property type="protein sequence ID" value="KAF4667755.1"/>
    <property type="molecule type" value="Genomic_DNA"/>
</dbReference>
<dbReference type="InterPro" id="IPR009081">
    <property type="entry name" value="PP-bd_ACP"/>
</dbReference>
<evidence type="ECO:0000256" key="2">
    <source>
        <dbReference type="SAM" id="Phobius"/>
    </source>
</evidence>
<name>A0A7J6M8D4_PEROL</name>
<feature type="compositionally biased region" description="Polar residues" evidence="1">
    <location>
        <begin position="932"/>
        <end position="944"/>
    </location>
</feature>
<feature type="transmembrane region" description="Helical" evidence="2">
    <location>
        <begin position="426"/>
        <end position="444"/>
    </location>
</feature>
<accession>A0A7J6M8D4</accession>
<dbReference type="SUPFAM" id="SSF52777">
    <property type="entry name" value="CoA-dependent acyltransferases"/>
    <property type="match status" value="1"/>
</dbReference>
<dbReference type="Proteomes" id="UP000570595">
    <property type="component" value="Unassembled WGS sequence"/>
</dbReference>
<keyword evidence="2" id="KW-0812">Transmembrane</keyword>
<feature type="region of interest" description="Disordered" evidence="1">
    <location>
        <begin position="707"/>
        <end position="736"/>
    </location>
</feature>
<keyword evidence="2" id="KW-1133">Transmembrane helix</keyword>
<feature type="region of interest" description="Disordered" evidence="1">
    <location>
        <begin position="928"/>
        <end position="949"/>
    </location>
</feature>
<dbReference type="Gene3D" id="3.40.50.12780">
    <property type="entry name" value="N-terminal domain of ligase-like"/>
    <property type="match status" value="1"/>
</dbReference>
<protein>
    <recommendedName>
        <fullName evidence="3">Carrier domain-containing protein</fullName>
    </recommendedName>
</protein>
<evidence type="ECO:0000313" key="4">
    <source>
        <dbReference type="EMBL" id="KAF4667755.1"/>
    </source>
</evidence>
<organism evidence="4 5">
    <name type="scientific">Perkinsus olseni</name>
    <name type="common">Perkinsus atlanticus</name>
    <dbReference type="NCBI Taxonomy" id="32597"/>
    <lineage>
        <taxon>Eukaryota</taxon>
        <taxon>Sar</taxon>
        <taxon>Alveolata</taxon>
        <taxon>Perkinsozoa</taxon>
        <taxon>Perkinsea</taxon>
        <taxon>Perkinsida</taxon>
        <taxon>Perkinsidae</taxon>
        <taxon>Perkinsus</taxon>
    </lineage>
</organism>
<feature type="transmembrane region" description="Helical" evidence="2">
    <location>
        <begin position="399"/>
        <end position="420"/>
    </location>
</feature>
<dbReference type="InterPro" id="IPR042099">
    <property type="entry name" value="ANL_N_sf"/>
</dbReference>
<dbReference type="InterPro" id="IPR036736">
    <property type="entry name" value="ACP-like_sf"/>
</dbReference>
<gene>
    <name evidence="4" type="ORF">FOZ61_007808</name>
</gene>
<evidence type="ECO:0000313" key="5">
    <source>
        <dbReference type="Proteomes" id="UP000570595"/>
    </source>
</evidence>
<reference evidence="4 5" key="1">
    <citation type="submission" date="2020-04" db="EMBL/GenBank/DDBJ databases">
        <title>Perkinsus olseni comparative genomics.</title>
        <authorList>
            <person name="Bogema D.R."/>
        </authorList>
    </citation>
    <scope>NUCLEOTIDE SEQUENCE [LARGE SCALE GENOMIC DNA]</scope>
    <source>
        <strain evidence="4">ATCC PRA-179</strain>
    </source>
</reference>